<dbReference type="Proteomes" id="UP001165960">
    <property type="component" value="Unassembled WGS sequence"/>
</dbReference>
<dbReference type="EMBL" id="QTSX02000050">
    <property type="protein sequence ID" value="KAJ9089383.1"/>
    <property type="molecule type" value="Genomic_DNA"/>
</dbReference>
<proteinExistence type="predicted"/>
<comment type="caution">
    <text evidence="1">The sequence shown here is derived from an EMBL/GenBank/DDBJ whole genome shotgun (WGS) entry which is preliminary data.</text>
</comment>
<organism evidence="1 2">
    <name type="scientific">Entomophthora muscae</name>
    <dbReference type="NCBI Taxonomy" id="34485"/>
    <lineage>
        <taxon>Eukaryota</taxon>
        <taxon>Fungi</taxon>
        <taxon>Fungi incertae sedis</taxon>
        <taxon>Zoopagomycota</taxon>
        <taxon>Entomophthoromycotina</taxon>
        <taxon>Entomophthoromycetes</taxon>
        <taxon>Entomophthorales</taxon>
        <taxon>Entomophthoraceae</taxon>
        <taxon>Entomophthora</taxon>
    </lineage>
</organism>
<reference evidence="1" key="1">
    <citation type="submission" date="2022-04" db="EMBL/GenBank/DDBJ databases">
        <title>Genome of the entomopathogenic fungus Entomophthora muscae.</title>
        <authorList>
            <person name="Elya C."/>
            <person name="Lovett B.R."/>
            <person name="Lee E."/>
            <person name="Macias A.M."/>
            <person name="Hajek A.E."/>
            <person name="De Bivort B.L."/>
            <person name="Kasson M.T."/>
            <person name="De Fine Licht H.H."/>
            <person name="Stajich J.E."/>
        </authorList>
    </citation>
    <scope>NUCLEOTIDE SEQUENCE</scope>
    <source>
        <strain evidence="1">Berkeley</strain>
    </source>
</reference>
<accession>A0ACC2URD1</accession>
<gene>
    <name evidence="1" type="ORF">DSO57_1013541</name>
</gene>
<sequence length="386" mass="43239">MSKTNQPEGIKSDGRSVDHSRVMMTKVILPNHSDTRGYVFGGQILSWIDVVASIAARRHSETSCVTRSVDAVHFLRPIHVGDIVVLKANVNRSWKTSMEVGVRVEREIPFTGKREFCCHAYLTFIALRVNKDSTCPTVVPKVIPASPAEIRRFEAAEGRRQSRFSQAQQPDSMQQLREKIQKLNAFDPVYESLELYGTDEKAMLSSYGEMIELVLPQHANTLQITFGGQIMEWMEYCAVICALRLSRSYILTAGVDSLQFHRPTYVGNVITIRGVVTKTYKSSMEVYITVSAEDIKTGKIEFTNDGFFTVAAVTDDDQPAHVSSVAPSDEAESSAQFGSEVRRNDRLVERRRLQSFSKCSMSSINLPRFTPPELTPKSSTSIPKRS</sequence>
<name>A0ACC2URD1_9FUNG</name>
<evidence type="ECO:0000313" key="1">
    <source>
        <dbReference type="EMBL" id="KAJ9089383.1"/>
    </source>
</evidence>
<keyword evidence="2" id="KW-1185">Reference proteome</keyword>
<protein>
    <submittedName>
        <fullName evidence="1">Uncharacterized protein</fullName>
    </submittedName>
</protein>
<evidence type="ECO:0000313" key="2">
    <source>
        <dbReference type="Proteomes" id="UP001165960"/>
    </source>
</evidence>